<gene>
    <name evidence="1" type="ORF">ES675_05915</name>
</gene>
<evidence type="ECO:0000313" key="2">
    <source>
        <dbReference type="Proteomes" id="UP000324358"/>
    </source>
</evidence>
<reference evidence="1 2" key="1">
    <citation type="submission" date="2019-08" db="EMBL/GenBank/DDBJ databases">
        <title>Genomes of Antarctic Bizionia species.</title>
        <authorList>
            <person name="Bowman J.P."/>
        </authorList>
    </citation>
    <scope>NUCLEOTIDE SEQUENCE [LARGE SCALE GENOMIC DNA]</scope>
    <source>
        <strain evidence="1 2">APA-1</strain>
    </source>
</reference>
<name>A0A5D0R4Y3_9FLAO</name>
<evidence type="ECO:0000313" key="1">
    <source>
        <dbReference type="EMBL" id="TYB75654.1"/>
    </source>
</evidence>
<organism evidence="1 2">
    <name type="scientific">Bizionia algoritergicola</name>
    <dbReference type="NCBI Taxonomy" id="291187"/>
    <lineage>
        <taxon>Bacteria</taxon>
        <taxon>Pseudomonadati</taxon>
        <taxon>Bacteroidota</taxon>
        <taxon>Flavobacteriia</taxon>
        <taxon>Flavobacteriales</taxon>
        <taxon>Flavobacteriaceae</taxon>
        <taxon>Bizionia</taxon>
    </lineage>
</organism>
<keyword evidence="2" id="KW-1185">Reference proteome</keyword>
<dbReference type="Proteomes" id="UP000324358">
    <property type="component" value="Unassembled WGS sequence"/>
</dbReference>
<dbReference type="OrthoDB" id="1135783at2"/>
<accession>A0A5D0R4Y3</accession>
<comment type="caution">
    <text evidence="1">The sequence shown here is derived from an EMBL/GenBank/DDBJ whole genome shotgun (WGS) entry which is preliminary data.</text>
</comment>
<protein>
    <submittedName>
        <fullName evidence="1">Uncharacterized protein</fullName>
    </submittedName>
</protein>
<proteinExistence type="predicted"/>
<dbReference type="RefSeq" id="WP_066256252.1">
    <property type="nucleotide sequence ID" value="NZ_VSKL01000001.1"/>
</dbReference>
<sequence length="195" mass="22683">MAKKQTIKNNDPSINFRLSNKLKGIIESKAQEKNITTSAYVRDLLERVHNGDYCHSEQVKETINSFLFSKEFMQLMIWIYSKQKNREMTEDAAKLDSYLKTLKRVDGHLPDNLVKEFDKVLNDILMVRASNSIYSKKFEFLNTSDNAKRFNLELIESFLLNDWTLDKFLRVSGNGLIEVPKISSSLFEKLSKDSE</sequence>
<dbReference type="AlphaFoldDB" id="A0A5D0R4Y3"/>
<dbReference type="EMBL" id="VSKL01000001">
    <property type="protein sequence ID" value="TYB75654.1"/>
    <property type="molecule type" value="Genomic_DNA"/>
</dbReference>